<accession>A0A034V4T3</accession>
<dbReference type="GO" id="GO:0042795">
    <property type="term" value="P:snRNA transcription by RNA polymerase II"/>
    <property type="evidence" value="ECO:0007669"/>
    <property type="project" value="TreeGrafter"/>
</dbReference>
<dbReference type="OrthoDB" id="6621371at2759"/>
<name>A0A034V4T3_BACDO</name>
<dbReference type="InterPro" id="IPR031176">
    <property type="entry name" value="ELL/occludin"/>
</dbReference>
<dbReference type="InterPro" id="IPR019464">
    <property type="entry name" value="ELL_N"/>
</dbReference>
<proteinExistence type="predicted"/>
<dbReference type="EMBL" id="GAKP01021413">
    <property type="protein sequence ID" value="JAC37539.1"/>
    <property type="molecule type" value="Transcribed_RNA"/>
</dbReference>
<dbReference type="GO" id="GO:0006368">
    <property type="term" value="P:transcription elongation by RNA polymerase II"/>
    <property type="evidence" value="ECO:0007669"/>
    <property type="project" value="InterPro"/>
</dbReference>
<evidence type="ECO:0000259" key="2">
    <source>
        <dbReference type="Pfam" id="PF10390"/>
    </source>
</evidence>
<feature type="compositionally biased region" description="Polar residues" evidence="1">
    <location>
        <begin position="1105"/>
        <end position="1120"/>
    </location>
</feature>
<feature type="compositionally biased region" description="Basic and acidic residues" evidence="1">
    <location>
        <begin position="1335"/>
        <end position="1354"/>
    </location>
</feature>
<dbReference type="GO" id="GO:0000987">
    <property type="term" value="F:cis-regulatory region sequence-specific DNA binding"/>
    <property type="evidence" value="ECO:0007669"/>
    <property type="project" value="TreeGrafter"/>
</dbReference>
<dbReference type="EMBL" id="GAKP01021417">
    <property type="protein sequence ID" value="JAC37535.1"/>
    <property type="molecule type" value="Transcribed_RNA"/>
</dbReference>
<protein>
    <submittedName>
        <fullName evidence="3">RNA polymerase II elongation factor ELL</fullName>
    </submittedName>
</protein>
<feature type="domain" description="RNA polymerase II elongation factor ELL N-terminal" evidence="2">
    <location>
        <begin position="16"/>
        <end position="193"/>
    </location>
</feature>
<sequence length="1354" mass="147565">MTNSIATAKCPSALSSGNYGMSQNRYSDESKDYFFVKLTDSAYRAIEEYQHNENTKRFTNGQRPKIQVNGNSGVIYFPTLDSNEGRKFGFTIDDIEGSLECIQQTSEGLDVLGSIPYRMRIHANDDIYDTTRTKMAIAEETEKSKCIREIKPNQTDIGRKVKKSVPSSTVYPHLSHSGNNNGNNNNSSSNINKNVGVSDKFNVIKSEGIGPATVPAGSVSVPATAAAAAAAAITAAMTSATTSGSITSTPSATAPLTKAIKQELIDCTSGGASADDSNEPLSSIKKSSSTLTETTTNSELQVVEDEENVNLAQLSSIIRHTVKKEPLDSTDMAQSTNNPTTKFNSTNSAHVNVDEDDTLSTSLNQLPDVIRQQHRLTVQRNNQLKSEHNGVENGINILIDNDSTTQFDDNYDYIGSLSPTSSQRLDICNELLSEIRRDWLHFRPKTPTDELSDSGDCKMTPTEPLVEWTQQTPIAVEMLRLSCDNMESRKDKRAHKTNEQTLSNMWDTHSDDALFVSSSFKYAELEPDTQLLQTYYAPDVTRGSSKSPDVGAAGNSNSAIDFNLSGDSLTDINLLGDGDETDENMLVNILKECDDIKTLNQATNFWNGILEGEAEVDEVAADVETDLLDCIDDKTKIKARSSRAKSGGKWHSSCATYGGTSFHTTDISSTLPDDVFFQKVQPKAEPVDPSDIKTAATLPATDATVKTEPVDDVPPVPALASSGLVSTQQQATTSIASIPAQILQNTAANGVSFSSNSGGAANVASVPQFIANNVQPQLIATTGVVHQRQPQAQLHVQQQIVTQQQPQQQQQVTKEANNERNSNLEELSLRRLSNESVEIIEKPSPNEADKQKTIFDMSQNHSSSNNNNKSPTKMPVIVSALPPRSPVKKQQSIVTLSPTTPTTPITPTTPTTPITPTTDVDEGALLRMKTPLDASADTATLSAKKLSLQERKRLFMSEEKLKTDKRIEELRNERKKSITEEVYRKSFAKSEEKLETSEKAATDNVVMLRKKSFCATTQAGAPTNGNRDDATPELMKVFARRSLKIKDEDINALADKIQVSNGGSGSGSSAKKFVAAQQNVDSDKENQSASEEKLDKLPKLEASHEMQSGKLTNGVNNRNSLADFRTKSVNGSASHTNGLSVHNNNNNNNNNNSLNSPTSAVAANSTAVTSNNMTQISTPELSPSGYLSSSTSSNMLLRDNKRVSFHDEENNYTGGSQLYGASGTGSSSDMYATNVDNQMPLDLDAILEDRNHRARMFDNTVLEAMPTSPDSILWNTTVQSTPGVIGAQEVYRDPRQRRLAEKQQQQQQRSTEAVPEKLSFKEKMKMFALESGEDNTPKDKLKISRAQRDIDAVH</sequence>
<organism evidence="3">
    <name type="scientific">Bactrocera dorsalis</name>
    <name type="common">Oriental fruit fly</name>
    <name type="synonym">Dacus dorsalis</name>
    <dbReference type="NCBI Taxonomy" id="27457"/>
    <lineage>
        <taxon>Eukaryota</taxon>
        <taxon>Metazoa</taxon>
        <taxon>Ecdysozoa</taxon>
        <taxon>Arthropoda</taxon>
        <taxon>Hexapoda</taxon>
        <taxon>Insecta</taxon>
        <taxon>Pterygota</taxon>
        <taxon>Neoptera</taxon>
        <taxon>Endopterygota</taxon>
        <taxon>Diptera</taxon>
        <taxon>Brachycera</taxon>
        <taxon>Muscomorpha</taxon>
        <taxon>Tephritoidea</taxon>
        <taxon>Tephritidae</taxon>
        <taxon>Bactrocera</taxon>
        <taxon>Bactrocera</taxon>
    </lineage>
</organism>
<feature type="compositionally biased region" description="Polar residues" evidence="1">
    <location>
        <begin position="331"/>
        <end position="348"/>
    </location>
</feature>
<dbReference type="Pfam" id="PF10390">
    <property type="entry name" value="ELL"/>
    <property type="match status" value="1"/>
</dbReference>
<keyword evidence="3" id="KW-0251">Elongation factor</keyword>
<dbReference type="GO" id="GO:0003746">
    <property type="term" value="F:translation elongation factor activity"/>
    <property type="evidence" value="ECO:0007669"/>
    <property type="project" value="UniProtKB-KW"/>
</dbReference>
<feature type="region of interest" description="Disordered" evidence="1">
    <location>
        <begin position="270"/>
        <end position="296"/>
    </location>
</feature>
<feature type="compositionally biased region" description="Low complexity" evidence="1">
    <location>
        <begin position="177"/>
        <end position="194"/>
    </location>
</feature>
<feature type="region of interest" description="Disordered" evidence="1">
    <location>
        <begin position="159"/>
        <end position="194"/>
    </location>
</feature>
<dbReference type="GO" id="GO:0008023">
    <property type="term" value="C:transcription elongation factor complex"/>
    <property type="evidence" value="ECO:0007669"/>
    <property type="project" value="InterPro"/>
</dbReference>
<evidence type="ECO:0000313" key="3">
    <source>
        <dbReference type="EMBL" id="JAC37539.1"/>
    </source>
</evidence>
<feature type="compositionally biased region" description="Polar residues" evidence="1">
    <location>
        <begin position="1127"/>
        <end position="1142"/>
    </location>
</feature>
<keyword evidence="3" id="KW-0648">Protein biosynthesis</keyword>
<gene>
    <name evidence="3" type="primary">ELL</name>
</gene>
<feature type="compositionally biased region" description="Low complexity" evidence="1">
    <location>
        <begin position="1143"/>
        <end position="1158"/>
    </location>
</feature>
<feature type="compositionally biased region" description="Basic and acidic residues" evidence="1">
    <location>
        <begin position="1081"/>
        <end position="1104"/>
    </location>
</feature>
<feature type="region of interest" description="Disordered" evidence="1">
    <location>
        <begin position="1296"/>
        <end position="1317"/>
    </location>
</feature>
<feature type="region of interest" description="Disordered" evidence="1">
    <location>
        <begin position="805"/>
        <end position="830"/>
    </location>
</feature>
<feature type="compositionally biased region" description="Low complexity" evidence="1">
    <location>
        <begin position="898"/>
        <end position="918"/>
    </location>
</feature>
<feature type="compositionally biased region" description="Polar residues" evidence="1">
    <location>
        <begin position="888"/>
        <end position="897"/>
    </location>
</feature>
<dbReference type="PANTHER" id="PTHR23288">
    <property type="entry name" value="OCCLUDIN AND RNA POLYMERASE II ELONGATION FACTOR ELL"/>
    <property type="match status" value="1"/>
</dbReference>
<feature type="region of interest" description="Disordered" evidence="1">
    <location>
        <begin position="1329"/>
        <end position="1354"/>
    </location>
</feature>
<feature type="compositionally biased region" description="Low complexity" evidence="1">
    <location>
        <begin position="279"/>
        <end position="296"/>
    </location>
</feature>
<evidence type="ECO:0000256" key="1">
    <source>
        <dbReference type="SAM" id="MobiDB-lite"/>
    </source>
</evidence>
<feature type="region of interest" description="Disordered" evidence="1">
    <location>
        <begin position="883"/>
        <end position="919"/>
    </location>
</feature>
<dbReference type="PANTHER" id="PTHR23288:SF17">
    <property type="entry name" value="RNA POLYMERASE II ELONGATION FACTOR ELL"/>
    <property type="match status" value="1"/>
</dbReference>
<dbReference type="GO" id="GO:0032968">
    <property type="term" value="P:positive regulation of transcription elongation by RNA polymerase II"/>
    <property type="evidence" value="ECO:0007669"/>
    <property type="project" value="TreeGrafter"/>
</dbReference>
<reference evidence="3" key="1">
    <citation type="journal article" date="2014" name="BMC Genomics">
        <title>Characterizing the developmental transcriptome of the oriental fruit fly, Bactrocera dorsalis (Diptera: Tephritidae) through comparative genomic analysis with Drosophila melanogaster utilizing modENCODE datasets.</title>
        <authorList>
            <person name="Geib S.M."/>
            <person name="Calla B."/>
            <person name="Hall B."/>
            <person name="Hou S."/>
            <person name="Manoukis N.C."/>
        </authorList>
    </citation>
    <scope>NUCLEOTIDE SEQUENCE</scope>
    <source>
        <strain evidence="3">Punador</strain>
    </source>
</reference>
<feature type="region of interest" description="Disordered" evidence="1">
    <location>
        <begin position="1059"/>
        <end position="1158"/>
    </location>
</feature>
<feature type="region of interest" description="Disordered" evidence="1">
    <location>
        <begin position="327"/>
        <end position="348"/>
    </location>
</feature>